<evidence type="ECO:0000313" key="2">
    <source>
        <dbReference type="Proteomes" id="UP000190166"/>
    </source>
</evidence>
<sequence>MLLVTSRPGEICFSRDPIIYTFHTDQPLTTEGLMIEVAIYFCSGAGSDFTKIYTQPLYPDASGNMSLYAGDIINSLLTYSLPSLAAEAITDMDSQVGRFYVDYREITTATPAPAWLSDNGNIRNVIKGGTTYERWSGSNFFSGYLTTTKAFLTWQVSGRLCGSGERMYLYYLHMVAATSGISLKVRVVYTDATETTSQPLVFPIGKKYHVYQIPTGVEQLALTAPTGKTIYYYEVSVMAGSTILAAPFRYEIDNRPSYNPIQLNYINSLGGMDSIRLLGVSEPGLSREAVITERVTNGTNNSQVMPRLLNSSINLTGIWTGNSGFVSRREYDGYLDIFASRGIYRVLSGRWLPLVLTSGKIPLPKSSDDLFSLTIEFQTGFNNISWTPDGQNF</sequence>
<dbReference type="STRING" id="393003.SAMN05660461_6008"/>
<name>A0A1T5PCJ6_9BACT</name>
<reference evidence="1 2" key="1">
    <citation type="submission" date="2017-02" db="EMBL/GenBank/DDBJ databases">
        <authorList>
            <person name="Peterson S.W."/>
        </authorList>
    </citation>
    <scope>NUCLEOTIDE SEQUENCE [LARGE SCALE GENOMIC DNA]</scope>
    <source>
        <strain evidence="1 2">DSM 18108</strain>
    </source>
</reference>
<proteinExistence type="predicted"/>
<dbReference type="RefSeq" id="WP_079473269.1">
    <property type="nucleotide sequence ID" value="NZ_FUZZ01000006.1"/>
</dbReference>
<dbReference type="Proteomes" id="UP000190166">
    <property type="component" value="Unassembled WGS sequence"/>
</dbReference>
<gene>
    <name evidence="1" type="ORF">SAMN05660461_6008</name>
</gene>
<dbReference type="AlphaFoldDB" id="A0A1T5PCJ6"/>
<accession>A0A1T5PCJ6</accession>
<protein>
    <submittedName>
        <fullName evidence="1">Uncharacterized protein</fullName>
    </submittedName>
</protein>
<evidence type="ECO:0000313" key="1">
    <source>
        <dbReference type="EMBL" id="SKD10108.1"/>
    </source>
</evidence>
<dbReference type="EMBL" id="FUZZ01000006">
    <property type="protein sequence ID" value="SKD10108.1"/>
    <property type="molecule type" value="Genomic_DNA"/>
</dbReference>
<keyword evidence="2" id="KW-1185">Reference proteome</keyword>
<organism evidence="1 2">
    <name type="scientific">Chitinophaga ginsengisegetis</name>
    <dbReference type="NCBI Taxonomy" id="393003"/>
    <lineage>
        <taxon>Bacteria</taxon>
        <taxon>Pseudomonadati</taxon>
        <taxon>Bacteroidota</taxon>
        <taxon>Chitinophagia</taxon>
        <taxon>Chitinophagales</taxon>
        <taxon>Chitinophagaceae</taxon>
        <taxon>Chitinophaga</taxon>
    </lineage>
</organism>